<dbReference type="PANTHER" id="PTHR45626">
    <property type="entry name" value="TRANSCRIPTION TERMINATION FACTOR 2-RELATED"/>
    <property type="match status" value="1"/>
</dbReference>
<dbReference type="GO" id="GO:0008094">
    <property type="term" value="F:ATP-dependent activity, acting on DNA"/>
    <property type="evidence" value="ECO:0007669"/>
    <property type="project" value="TreeGrafter"/>
</dbReference>
<evidence type="ECO:0000313" key="8">
    <source>
        <dbReference type="Proteomes" id="UP001163046"/>
    </source>
</evidence>
<sequence>MYLSKYSSKSIKKEKCKEKKEVPQPKSSSSPIMIDIDNNRDVLVGPWLSAGNNSIGTKGSKKALSDDEHGATLIVCPLSVLSNWTDQICSHVHADVSLQVYMYYGAERLRDINFLRQQDIVLTTYPTLTNDYGRMDSPLHKIKWLRVILDEGHTIRNPQTRLTKAMIDLAAKRRWVLTGTPIQNRLDDLWSVVKFLRLEPFDDKGWWKSSLSSSVRRGDQQAVNRLQKLLKHISIRRLKTDEDDGKPLVKLPPRTVVIQEVELSEEERKLYDAMQKHGQLIIRRYLQDGIVLAKYAHCFAILMRLRQLCFASQALC</sequence>
<keyword evidence="1" id="KW-0547">Nucleotide-binding</keyword>
<dbReference type="InterPro" id="IPR000330">
    <property type="entry name" value="SNF2_N"/>
</dbReference>
<evidence type="ECO:0000259" key="6">
    <source>
        <dbReference type="PROSITE" id="PS51192"/>
    </source>
</evidence>
<dbReference type="SUPFAM" id="SSF52540">
    <property type="entry name" value="P-loop containing nucleoside triphosphate hydrolases"/>
    <property type="match status" value="1"/>
</dbReference>
<evidence type="ECO:0000256" key="5">
    <source>
        <dbReference type="SAM" id="MobiDB-lite"/>
    </source>
</evidence>
<evidence type="ECO:0000256" key="1">
    <source>
        <dbReference type="ARBA" id="ARBA00022741"/>
    </source>
</evidence>
<dbReference type="GO" id="GO:0005524">
    <property type="term" value="F:ATP binding"/>
    <property type="evidence" value="ECO:0007669"/>
    <property type="project" value="UniProtKB-KW"/>
</dbReference>
<dbReference type="Gene3D" id="3.40.50.10810">
    <property type="entry name" value="Tandem AAA-ATPase domain"/>
    <property type="match status" value="1"/>
</dbReference>
<dbReference type="GO" id="GO:0016787">
    <property type="term" value="F:hydrolase activity"/>
    <property type="evidence" value="ECO:0007669"/>
    <property type="project" value="UniProtKB-KW"/>
</dbReference>
<evidence type="ECO:0000313" key="7">
    <source>
        <dbReference type="EMBL" id="KAJ7339614.1"/>
    </source>
</evidence>
<dbReference type="GO" id="GO:0004386">
    <property type="term" value="F:helicase activity"/>
    <property type="evidence" value="ECO:0007669"/>
    <property type="project" value="UniProtKB-KW"/>
</dbReference>
<dbReference type="InterPro" id="IPR014001">
    <property type="entry name" value="Helicase_ATP-bd"/>
</dbReference>
<dbReference type="Pfam" id="PF00176">
    <property type="entry name" value="SNF2-rel_dom"/>
    <property type="match status" value="1"/>
</dbReference>
<dbReference type="InterPro" id="IPR050628">
    <property type="entry name" value="SNF2_RAD54_helicase_TF"/>
</dbReference>
<evidence type="ECO:0000256" key="2">
    <source>
        <dbReference type="ARBA" id="ARBA00022801"/>
    </source>
</evidence>
<accession>A0A9W9YHB7</accession>
<feature type="domain" description="Helicase ATP-binding" evidence="6">
    <location>
        <begin position="33"/>
        <end position="199"/>
    </location>
</feature>
<feature type="compositionally biased region" description="Basic and acidic residues" evidence="5">
    <location>
        <begin position="11"/>
        <end position="23"/>
    </location>
</feature>
<dbReference type="GO" id="GO:0005634">
    <property type="term" value="C:nucleus"/>
    <property type="evidence" value="ECO:0007669"/>
    <property type="project" value="TreeGrafter"/>
</dbReference>
<evidence type="ECO:0000256" key="4">
    <source>
        <dbReference type="ARBA" id="ARBA00022840"/>
    </source>
</evidence>
<evidence type="ECO:0000256" key="3">
    <source>
        <dbReference type="ARBA" id="ARBA00022806"/>
    </source>
</evidence>
<dbReference type="PROSITE" id="PS51192">
    <property type="entry name" value="HELICASE_ATP_BIND_1"/>
    <property type="match status" value="1"/>
</dbReference>
<protein>
    <recommendedName>
        <fullName evidence="6">Helicase ATP-binding domain-containing protein</fullName>
    </recommendedName>
</protein>
<dbReference type="InterPro" id="IPR038718">
    <property type="entry name" value="SNF2-like_sf"/>
</dbReference>
<dbReference type="EMBL" id="MU827779">
    <property type="protein sequence ID" value="KAJ7339614.1"/>
    <property type="molecule type" value="Genomic_DNA"/>
</dbReference>
<dbReference type="Proteomes" id="UP001163046">
    <property type="component" value="Unassembled WGS sequence"/>
</dbReference>
<organism evidence="7 8">
    <name type="scientific">Desmophyllum pertusum</name>
    <dbReference type="NCBI Taxonomy" id="174260"/>
    <lineage>
        <taxon>Eukaryota</taxon>
        <taxon>Metazoa</taxon>
        <taxon>Cnidaria</taxon>
        <taxon>Anthozoa</taxon>
        <taxon>Hexacorallia</taxon>
        <taxon>Scleractinia</taxon>
        <taxon>Caryophylliina</taxon>
        <taxon>Caryophylliidae</taxon>
        <taxon>Desmophyllum</taxon>
    </lineage>
</organism>
<dbReference type="GO" id="GO:0006281">
    <property type="term" value="P:DNA repair"/>
    <property type="evidence" value="ECO:0007669"/>
    <property type="project" value="TreeGrafter"/>
</dbReference>
<feature type="region of interest" description="Disordered" evidence="5">
    <location>
        <begin position="1"/>
        <end position="31"/>
    </location>
</feature>
<dbReference type="SMART" id="SM00487">
    <property type="entry name" value="DEXDc"/>
    <property type="match status" value="1"/>
</dbReference>
<dbReference type="OrthoDB" id="276744at2759"/>
<gene>
    <name evidence="7" type="ORF">OS493_006018</name>
</gene>
<name>A0A9W9YHB7_9CNID</name>
<dbReference type="InterPro" id="IPR027417">
    <property type="entry name" value="P-loop_NTPase"/>
</dbReference>
<keyword evidence="3" id="KW-0347">Helicase</keyword>
<dbReference type="PANTHER" id="PTHR45626:SF17">
    <property type="entry name" value="HELICASE-LIKE TRANSCRIPTION FACTOR"/>
    <property type="match status" value="1"/>
</dbReference>
<dbReference type="AlphaFoldDB" id="A0A9W9YHB7"/>
<keyword evidence="4" id="KW-0067">ATP-binding</keyword>
<keyword evidence="2" id="KW-0378">Hydrolase</keyword>
<reference evidence="7" key="1">
    <citation type="submission" date="2023-01" db="EMBL/GenBank/DDBJ databases">
        <title>Genome assembly of the deep-sea coral Lophelia pertusa.</title>
        <authorList>
            <person name="Herrera S."/>
            <person name="Cordes E."/>
        </authorList>
    </citation>
    <scope>NUCLEOTIDE SEQUENCE</scope>
    <source>
        <strain evidence="7">USNM1676648</strain>
        <tissue evidence="7">Polyp</tissue>
    </source>
</reference>
<comment type="caution">
    <text evidence="7">The sequence shown here is derived from an EMBL/GenBank/DDBJ whole genome shotgun (WGS) entry which is preliminary data.</text>
</comment>
<proteinExistence type="predicted"/>
<keyword evidence="8" id="KW-1185">Reference proteome</keyword>